<dbReference type="InterPro" id="IPR041233">
    <property type="entry name" value="Melibiase_C"/>
</dbReference>
<evidence type="ECO:0000256" key="3">
    <source>
        <dbReference type="ARBA" id="ARBA00022801"/>
    </source>
</evidence>
<dbReference type="CDD" id="cd14792">
    <property type="entry name" value="GH27"/>
    <property type="match status" value="1"/>
</dbReference>
<evidence type="ECO:0000256" key="5">
    <source>
        <dbReference type="RuleBase" id="RU361168"/>
    </source>
</evidence>
<evidence type="ECO:0000256" key="4">
    <source>
        <dbReference type="ARBA" id="ARBA00023295"/>
    </source>
</evidence>
<dbReference type="RefSeq" id="WP_036926382.1">
    <property type="nucleotide sequence ID" value="NZ_JRPQ01000065.1"/>
</dbReference>
<comment type="catalytic activity">
    <reaction evidence="5">
        <text>Hydrolysis of terminal, non-reducing alpha-D-galactose residues in alpha-D-galactosides, including galactose oligosaccharides, galactomannans and galactolipids.</text>
        <dbReference type="EC" id="3.2.1.22"/>
    </reaction>
</comment>
<dbReference type="OrthoDB" id="9807519at2"/>
<comment type="caution">
    <text evidence="8">The sequence shown here is derived from an EMBL/GenBank/DDBJ whole genome shotgun (WGS) entry which is preliminary data.</text>
</comment>
<evidence type="ECO:0000256" key="6">
    <source>
        <dbReference type="SAM" id="SignalP"/>
    </source>
</evidence>
<accession>A0A098YVC3</accession>
<dbReference type="SUPFAM" id="SSF51011">
    <property type="entry name" value="Glycosyl hydrolase domain"/>
    <property type="match status" value="1"/>
</dbReference>
<gene>
    <name evidence="8" type="ORF">HMPREF9304_03365</name>
</gene>
<reference evidence="8 9" key="1">
    <citation type="submission" date="2014-07" db="EMBL/GenBank/DDBJ databases">
        <authorList>
            <person name="McCorrison J."/>
            <person name="Sanka R."/>
            <person name="Torralba M."/>
            <person name="Gillis M."/>
            <person name="Haft D.H."/>
            <person name="Methe B."/>
            <person name="Sutton G."/>
            <person name="Nelson K.E."/>
        </authorList>
    </citation>
    <scope>NUCLEOTIDE SEQUENCE [LARGE SCALE GENOMIC DNA]</scope>
    <source>
        <strain evidence="8 9">S9-PR14</strain>
    </source>
</reference>
<dbReference type="Proteomes" id="UP000029723">
    <property type="component" value="Unassembled WGS sequence"/>
</dbReference>
<dbReference type="AlphaFoldDB" id="A0A098YVC3"/>
<comment type="similarity">
    <text evidence="1 5">Belongs to the glycosyl hydrolase 27 family.</text>
</comment>
<feature type="domain" description="Alpha galactosidase C-terminal" evidence="7">
    <location>
        <begin position="841"/>
        <end position="916"/>
    </location>
</feature>
<dbReference type="InterPro" id="IPR002241">
    <property type="entry name" value="Glyco_hydro_27"/>
</dbReference>
<dbReference type="SUPFAM" id="SSF51445">
    <property type="entry name" value="(Trans)glycosidases"/>
    <property type="match status" value="1"/>
</dbReference>
<dbReference type="EMBL" id="JRPQ01000065">
    <property type="protein sequence ID" value="KGI22573.1"/>
    <property type="molecule type" value="Genomic_DNA"/>
</dbReference>
<keyword evidence="3 5" id="KW-0378">Hydrolase</keyword>
<dbReference type="Gene3D" id="3.20.20.70">
    <property type="entry name" value="Aldolase class I"/>
    <property type="match status" value="1"/>
</dbReference>
<dbReference type="Pfam" id="PF17801">
    <property type="entry name" value="Melibiase_C"/>
    <property type="match status" value="1"/>
</dbReference>
<dbReference type="Gene3D" id="2.60.40.1180">
    <property type="entry name" value="Golgi alpha-mannosidase II"/>
    <property type="match status" value="1"/>
</dbReference>
<keyword evidence="4 5" id="KW-0326">Glycosidase</keyword>
<dbReference type="Pfam" id="PF16499">
    <property type="entry name" value="Melibiase_2"/>
    <property type="match status" value="1"/>
</dbReference>
<evidence type="ECO:0000256" key="1">
    <source>
        <dbReference type="ARBA" id="ARBA00009743"/>
    </source>
</evidence>
<dbReference type="PRINTS" id="PR00740">
    <property type="entry name" value="GLHYDRLASE27"/>
</dbReference>
<dbReference type="InterPro" id="IPR017853">
    <property type="entry name" value="GH"/>
</dbReference>
<dbReference type="EC" id="3.2.1.22" evidence="5"/>
<feature type="signal peptide" evidence="6">
    <location>
        <begin position="1"/>
        <end position="19"/>
    </location>
</feature>
<dbReference type="InterPro" id="IPR013780">
    <property type="entry name" value="Glyco_hydro_b"/>
</dbReference>
<dbReference type="GO" id="GO:0005975">
    <property type="term" value="P:carbohydrate metabolic process"/>
    <property type="evidence" value="ECO:0007669"/>
    <property type="project" value="InterPro"/>
</dbReference>
<name>A0A098YVC3_9BACT</name>
<evidence type="ECO:0000256" key="2">
    <source>
        <dbReference type="ARBA" id="ARBA00022729"/>
    </source>
</evidence>
<protein>
    <recommendedName>
        <fullName evidence="5">Alpha-galactosidase</fullName>
        <ecNumber evidence="5">3.2.1.22</ecNumber>
    </recommendedName>
    <alternativeName>
        <fullName evidence="5">Melibiase</fullName>
    </alternativeName>
</protein>
<dbReference type="PANTHER" id="PTHR11452">
    <property type="entry name" value="ALPHA-GALACTOSIDASE/ALPHA-N-ACETYLGALACTOSAMINIDASE"/>
    <property type="match status" value="1"/>
</dbReference>
<evidence type="ECO:0000259" key="7">
    <source>
        <dbReference type="Pfam" id="PF17801"/>
    </source>
</evidence>
<evidence type="ECO:0000313" key="8">
    <source>
        <dbReference type="EMBL" id="KGI22573.1"/>
    </source>
</evidence>
<keyword evidence="5" id="KW-1015">Disulfide bond</keyword>
<organism evidence="8 9">
    <name type="scientific">Hoylesella timonensis S9-PR14</name>
    <dbReference type="NCBI Taxonomy" id="1401062"/>
    <lineage>
        <taxon>Bacteria</taxon>
        <taxon>Pseudomonadati</taxon>
        <taxon>Bacteroidota</taxon>
        <taxon>Bacteroidia</taxon>
        <taxon>Bacteroidales</taxon>
        <taxon>Prevotellaceae</taxon>
        <taxon>Hoylesella</taxon>
    </lineage>
</organism>
<evidence type="ECO:0000313" key="9">
    <source>
        <dbReference type="Proteomes" id="UP000029723"/>
    </source>
</evidence>
<proteinExistence type="inferred from homology"/>
<keyword evidence="2 6" id="KW-0732">Signal</keyword>
<dbReference type="InterPro" id="IPR013785">
    <property type="entry name" value="Aldolase_TIM"/>
</dbReference>
<dbReference type="GO" id="GO:0004557">
    <property type="term" value="F:alpha-galactosidase activity"/>
    <property type="evidence" value="ECO:0007669"/>
    <property type="project" value="UniProtKB-EC"/>
</dbReference>
<feature type="chain" id="PRO_5001951426" description="Alpha-galactosidase" evidence="6">
    <location>
        <begin position="20"/>
        <end position="967"/>
    </location>
</feature>
<sequence length="967" mass="107099">MKKFLFLTYVLTIAFNAMATIQTSQTLPTDGKPEHCYTITNGQGYYCNATTSPTKNSANYAKFAFYKSDKVDSYYIYNMTANKWVSYQVANQYSPKQGFVSMTDAKQKAAIYKITEIQGGAFEIQPYTTTGVASIYLNWFQGVGNSNPENGTVTLGLWTDNGTQDAGSRWFLTEVGVKHNYILFSDGMPSSATVTINGQVFKGLNAQGNQSITIEGDLRQSDVKVSVGGGSVAKVTIDNLNYQIDVKFIQFFTPTNGIEAEKKYPYLLQMPMAYIKMTGNNLHHTTKRSEADKFIMIESESQGHYFIYDLSAKCYLTYINVENGSSHTHTNESYVRYTTEKSKASTWQMYYLSDQSVAILPSEITNPTASSPSLNFTGGIDYGCVLNLWRADDGNSAWKFVDLSAGSMPCATLMYALPGAPYMHKLTPNEGEKVIDVDLQAIPTLSLKEDRIALGNQYKYVSGTAPTSEGEYVYTVKTKGDNGGEETLTKVRLIVDAHMQSPTPMMSWLTWNWFAHSIAHDKIIDIAKGMQKYGLIDAGFNSIVLDDTWAKQTTDKNDLTYDALKFPDGITGLKTALKKINQQLKVGIYSDAGSMTCENYQPGSYGYESQHVALFDSWGVDMLKYDYCNREASTQVSYSRMGKVIAELNKTRKAKGETPFVFNICEWGKTQPWTWGAEAGGSSWRATSDAREDWIGNNSRPGVIGGVDEVRRLWMYAGVNRFNDLDMMCIGLHGLGGPSNNTAAHQQNGGKIKGLTDSQARTQMSLWCMLASPLALTCDLRETPKGEANSIQDLPTPLITNADIETLTNKEILAINQDALGQQAEYMESLSTGKVNYSSTGYDVYVKDLTGGRMAVSVTNRSGSTVEIPALKLINLYLKADTKYDCHEVWSKTDTQIENELVVGSLKAYETKVYVLAVHKGEDTAIENIVGSLQTNNETPRYDLSGRIVNENFKGVSIKNGIKTIRL</sequence>
<dbReference type="PANTHER" id="PTHR11452:SF75">
    <property type="entry name" value="ALPHA-GALACTOSIDASE MEL1"/>
    <property type="match status" value="1"/>
</dbReference>